<evidence type="ECO:0000256" key="4">
    <source>
        <dbReference type="ARBA" id="ARBA00023242"/>
    </source>
</evidence>
<gene>
    <name evidence="7" type="ORF">SVUK_LOCUS606</name>
</gene>
<dbReference type="Pfam" id="PF00751">
    <property type="entry name" value="DM"/>
    <property type="match status" value="1"/>
</dbReference>
<dbReference type="InterPro" id="IPR001275">
    <property type="entry name" value="DM_DNA-bd"/>
</dbReference>
<comment type="subcellular location">
    <subcellularLocation>
        <location evidence="5">Nucleus</location>
    </subcellularLocation>
</comment>
<organism evidence="7 8">
    <name type="scientific">Strongylus vulgaris</name>
    <name type="common">Blood worm</name>
    <dbReference type="NCBI Taxonomy" id="40348"/>
    <lineage>
        <taxon>Eukaryota</taxon>
        <taxon>Metazoa</taxon>
        <taxon>Ecdysozoa</taxon>
        <taxon>Nematoda</taxon>
        <taxon>Chromadorea</taxon>
        <taxon>Rhabditida</taxon>
        <taxon>Rhabditina</taxon>
        <taxon>Rhabditomorpha</taxon>
        <taxon>Strongyloidea</taxon>
        <taxon>Strongylidae</taxon>
        <taxon>Strongylus</taxon>
    </lineage>
</organism>
<accession>A0A3P7K9F2</accession>
<reference evidence="7 8" key="1">
    <citation type="submission" date="2018-11" db="EMBL/GenBank/DDBJ databases">
        <authorList>
            <consortium name="Pathogen Informatics"/>
        </authorList>
    </citation>
    <scope>NUCLEOTIDE SEQUENCE [LARGE SCALE GENOMIC DNA]</scope>
</reference>
<name>A0A3P7K9F2_STRVU</name>
<dbReference type="GO" id="GO:0005634">
    <property type="term" value="C:nucleus"/>
    <property type="evidence" value="ECO:0007669"/>
    <property type="project" value="UniProtKB-SubCell"/>
</dbReference>
<evidence type="ECO:0000256" key="3">
    <source>
        <dbReference type="ARBA" id="ARBA00023125"/>
    </source>
</evidence>
<dbReference type="EMBL" id="UYYB01001043">
    <property type="protein sequence ID" value="VDM65608.1"/>
    <property type="molecule type" value="Genomic_DNA"/>
</dbReference>
<dbReference type="Gene3D" id="4.10.1040.10">
    <property type="entry name" value="DM DNA-binding domain"/>
    <property type="match status" value="1"/>
</dbReference>
<evidence type="ECO:0000256" key="1">
    <source>
        <dbReference type="ARBA" id="ARBA00022723"/>
    </source>
</evidence>
<keyword evidence="8" id="KW-1185">Reference proteome</keyword>
<dbReference type="AlphaFoldDB" id="A0A3P7K9F2"/>
<evidence type="ECO:0000256" key="2">
    <source>
        <dbReference type="ARBA" id="ARBA00022833"/>
    </source>
</evidence>
<keyword evidence="2 5" id="KW-0862">Zinc</keyword>
<proteinExistence type="predicted"/>
<dbReference type="GO" id="GO:0043565">
    <property type="term" value="F:sequence-specific DNA binding"/>
    <property type="evidence" value="ECO:0007669"/>
    <property type="project" value="InterPro"/>
</dbReference>
<keyword evidence="1 5" id="KW-0479">Metal-binding</keyword>
<dbReference type="SUPFAM" id="SSF82927">
    <property type="entry name" value="Cysteine-rich DNA binding domain, (DM domain)"/>
    <property type="match status" value="1"/>
</dbReference>
<dbReference type="InterPro" id="IPR036407">
    <property type="entry name" value="DM_DNA-bd_sf"/>
</dbReference>
<sequence length="86" mass="9848">MSSFQLAESPRETVNGRRVRDPQCARCRQHGFRVPLRGHKRVLCQFASCKCEMVSSAGIVIPVAVFPILHDKKSSKLYFVQWIDRS</sequence>
<evidence type="ECO:0000259" key="6">
    <source>
        <dbReference type="PROSITE" id="PS50809"/>
    </source>
</evidence>
<evidence type="ECO:0000313" key="7">
    <source>
        <dbReference type="EMBL" id="VDM65608.1"/>
    </source>
</evidence>
<dbReference type="SMART" id="SM00301">
    <property type="entry name" value="DM"/>
    <property type="match status" value="1"/>
</dbReference>
<dbReference type="GO" id="GO:0046872">
    <property type="term" value="F:metal ion binding"/>
    <property type="evidence" value="ECO:0007669"/>
    <property type="project" value="UniProtKB-KW"/>
</dbReference>
<protein>
    <recommendedName>
        <fullName evidence="6">DM domain-containing protein</fullName>
    </recommendedName>
</protein>
<dbReference type="OrthoDB" id="5842031at2759"/>
<evidence type="ECO:0000313" key="8">
    <source>
        <dbReference type="Proteomes" id="UP000270094"/>
    </source>
</evidence>
<feature type="DNA-binding region" description="DM" evidence="5">
    <location>
        <begin position="24"/>
        <end position="86"/>
    </location>
</feature>
<dbReference type="PROSITE" id="PS50809">
    <property type="entry name" value="DM_2"/>
    <property type="match status" value="1"/>
</dbReference>
<evidence type="ECO:0000256" key="5">
    <source>
        <dbReference type="PROSITE-ProRule" id="PRU00070"/>
    </source>
</evidence>
<feature type="domain" description="DM" evidence="6">
    <location>
        <begin position="24"/>
        <end position="86"/>
    </location>
</feature>
<dbReference type="GO" id="GO:0006355">
    <property type="term" value="P:regulation of DNA-templated transcription"/>
    <property type="evidence" value="ECO:0007669"/>
    <property type="project" value="InterPro"/>
</dbReference>
<dbReference type="Proteomes" id="UP000270094">
    <property type="component" value="Unassembled WGS sequence"/>
</dbReference>
<keyword evidence="3 5" id="KW-0238">DNA-binding</keyword>
<keyword evidence="4 5" id="KW-0539">Nucleus</keyword>